<comment type="similarity">
    <text evidence="1">Belongs to the AB hydrolase superfamily. FUS2 hydrolase family.</text>
</comment>
<dbReference type="SUPFAM" id="SSF53474">
    <property type="entry name" value="alpha/beta-Hydrolases"/>
    <property type="match status" value="1"/>
</dbReference>
<evidence type="ECO:0000313" key="3">
    <source>
        <dbReference type="EMBL" id="TPE48799.1"/>
    </source>
</evidence>
<proteinExistence type="inferred from homology"/>
<dbReference type="RefSeq" id="WP_140455229.1">
    <property type="nucleotide sequence ID" value="NZ_VFRP01000019.1"/>
</dbReference>
<evidence type="ECO:0000313" key="4">
    <source>
        <dbReference type="Proteomes" id="UP000319255"/>
    </source>
</evidence>
<keyword evidence="4" id="KW-1185">Reference proteome</keyword>
<protein>
    <submittedName>
        <fullName evidence="3">Alpha/beta fold hydrolase</fullName>
    </submittedName>
</protein>
<dbReference type="OrthoDB" id="9806163at2"/>
<feature type="domain" description="AB hydrolase-1" evidence="2">
    <location>
        <begin position="172"/>
        <end position="382"/>
    </location>
</feature>
<evidence type="ECO:0000259" key="2">
    <source>
        <dbReference type="Pfam" id="PF12697"/>
    </source>
</evidence>
<dbReference type="InterPro" id="IPR000073">
    <property type="entry name" value="AB_hydrolase_1"/>
</dbReference>
<dbReference type="Gene3D" id="3.40.50.1820">
    <property type="entry name" value="alpha/beta hydrolase"/>
    <property type="match status" value="1"/>
</dbReference>
<keyword evidence="3" id="KW-0378">Hydrolase</keyword>
<dbReference type="PANTHER" id="PTHR22946:SF12">
    <property type="entry name" value="CONIDIAL PIGMENT BIOSYNTHESIS PROTEIN AYG1 (AFU_ORTHOLOGUE AFUA_2G17550)"/>
    <property type="match status" value="1"/>
</dbReference>
<reference evidence="3 4" key="1">
    <citation type="submission" date="2019-06" db="EMBL/GenBank/DDBJ databases">
        <title>A novel bacterium of genus Amaricoccus, isolated from marine sediment.</title>
        <authorList>
            <person name="Huang H."/>
            <person name="Mo K."/>
            <person name="Hu Y."/>
        </authorList>
    </citation>
    <scope>NUCLEOTIDE SEQUENCE [LARGE SCALE GENOMIC DNA]</scope>
    <source>
        <strain evidence="3 4">HB172011</strain>
    </source>
</reference>
<dbReference type="InterPro" id="IPR050261">
    <property type="entry name" value="FrsA_esterase"/>
</dbReference>
<dbReference type="EMBL" id="VFRP01000019">
    <property type="protein sequence ID" value="TPE48799.1"/>
    <property type="molecule type" value="Genomic_DNA"/>
</dbReference>
<evidence type="ECO:0000256" key="1">
    <source>
        <dbReference type="ARBA" id="ARBA00038115"/>
    </source>
</evidence>
<dbReference type="Pfam" id="PF12697">
    <property type="entry name" value="Abhydrolase_6"/>
    <property type="match status" value="1"/>
</dbReference>
<dbReference type="Proteomes" id="UP000319255">
    <property type="component" value="Unassembled WGS sequence"/>
</dbReference>
<dbReference type="PANTHER" id="PTHR22946">
    <property type="entry name" value="DIENELACTONE HYDROLASE DOMAIN-CONTAINING PROTEIN-RELATED"/>
    <property type="match status" value="1"/>
</dbReference>
<gene>
    <name evidence="3" type="ORF">FJM51_16430</name>
</gene>
<dbReference type="Gene3D" id="1.20.1440.110">
    <property type="entry name" value="acylaminoacyl peptidase"/>
    <property type="match status" value="1"/>
</dbReference>
<accession>A0A501WGT7</accession>
<name>A0A501WGT7_9RHOB</name>
<sequence>MARIFRNELHEELGTWALGYAPAGGADYGEVVAIAEAVGHGGDDVFHDVWRAAGERMVSGAVAALEAGHRASARDQFLRAAVAYGTAYRPLYGAPVDPRLRAAFDHQIAAFEQGLALGDPPVAPMPIPFGEHPMTGYLIPAAGEAGTKPGPLLILTDGYDATVTDLYFASAVAAVRRGYHVLLFDGPGQGEMLIRRGIPIRPDWEAVIAAAVDAALGSPLVDPGRIALMGWSLGGHLALRAATGEHRLAAVIADPGMWDLTGGFREMAARILPAHMVDQALRGESRPLDRLARVLIDQSPRLRWLVVRRGFFVHGVADVGAYLAATSAFTLDGRLGSIRCPVLLTRAEKDPHAASAERISEALGGRGRILRFAAAEGAGDHCEMMNRSLLNRRVLDWLDTVLARE</sequence>
<comment type="caution">
    <text evidence="3">The sequence shown here is derived from an EMBL/GenBank/DDBJ whole genome shotgun (WGS) entry which is preliminary data.</text>
</comment>
<dbReference type="InterPro" id="IPR029058">
    <property type="entry name" value="AB_hydrolase_fold"/>
</dbReference>
<organism evidence="3 4">
    <name type="scientific">Amaricoccus solimangrovi</name>
    <dbReference type="NCBI Taxonomy" id="2589815"/>
    <lineage>
        <taxon>Bacteria</taxon>
        <taxon>Pseudomonadati</taxon>
        <taxon>Pseudomonadota</taxon>
        <taxon>Alphaproteobacteria</taxon>
        <taxon>Rhodobacterales</taxon>
        <taxon>Paracoccaceae</taxon>
        <taxon>Amaricoccus</taxon>
    </lineage>
</organism>
<dbReference type="GO" id="GO:0016787">
    <property type="term" value="F:hydrolase activity"/>
    <property type="evidence" value="ECO:0007669"/>
    <property type="project" value="UniProtKB-KW"/>
</dbReference>
<dbReference type="AlphaFoldDB" id="A0A501WGT7"/>